<dbReference type="FunFam" id="1.10.730.10:FF:000002">
    <property type="entry name" value="Leucine--tRNA ligase"/>
    <property type="match status" value="1"/>
</dbReference>
<keyword evidence="8 11" id="KW-0030">Aminoacyl-tRNA synthetase</keyword>
<dbReference type="InterPro" id="IPR009080">
    <property type="entry name" value="tRNAsynth_Ia_anticodon-bd"/>
</dbReference>
<dbReference type="SUPFAM" id="SSF52374">
    <property type="entry name" value="Nucleotidylyl transferase"/>
    <property type="match status" value="1"/>
</dbReference>
<evidence type="ECO:0000256" key="5">
    <source>
        <dbReference type="ARBA" id="ARBA00022741"/>
    </source>
</evidence>
<keyword evidence="5 11" id="KW-0547">Nucleotide-binding</keyword>
<dbReference type="InterPro" id="IPR001412">
    <property type="entry name" value="aa-tRNA-synth_I_CS"/>
</dbReference>
<evidence type="ECO:0000256" key="4">
    <source>
        <dbReference type="ARBA" id="ARBA00022598"/>
    </source>
</evidence>
<name>A0A955E226_UNCKA</name>
<sequence>MDKYNHKKVEDNWKKHWFDNNIYKAVDFSPKPKKYILAELPYPSGKFLHLGHMMRYTVPEIYSRFMRMRGYNVLFPMGWDCFGLPAETYAIKNGITPQEAVAEAMTNFKASMQDMGYAIDWAREIDTSDPKYFKWTQWMFIELWKKGLAKVKVMPVWWCKELGVLADEEVLPDPDGPTGKKAERDGHPVEKRLFKQWVLDIPAYADRLLKDLDTVDYNEAVKEGQRNWIGKSEGAKIIFRVKNVEEKEIQLEVFTTRPDTIFGVTFLAISPQHPAVELLIKNTKNEKQLKDYIEKASGLSDLEKQKKDKTGVEIIGVLAENPLNWRRVPIFLADYILADYGTGAIMGVPAHDGRDYEFATKYNLEVVEVINNPKNNQENNDNADSEKLLYEGKGVLKNSDSFNNMGSDEATKAILQKLKEIGAGEEAVTYKIREQIFSRQRYWGEPIPLIYKKDGTIENIPIEQLPLELPIIKDFYATKEGESPLEGVGEWVNTTDSQGNAAKRDTDTMPTWAGSNWYYARYIDPKNDKEFANMDKLKYWMPVDKYFGDAGHTTAHLIYARFWYKFLFDLGLVPSSEPFNWRMSGGILLGADNRKMSKSRPEYSVDPKDTIDNYGADATRTFLAFLGPYSETFPWNENGIKACYRLMRDIYNLRVKVSNDIGSKGHAIEKDYHKTLKNITGMLEDLKMNTGVSEIMKFVNLLKKQKDIPQDIWRGFIAILAPFAPFLSEQLWQEINNYADWIDENSIHLQEWPQYIEELTVDAMVNIPIQINGKLRAVIAVKSEISEAEIREAVILEDKVRKYITSPEDIKNFRYVKGKVVSITI</sequence>
<proteinExistence type="inferred from homology"/>
<evidence type="ECO:0000256" key="11">
    <source>
        <dbReference type="RuleBase" id="RU363035"/>
    </source>
</evidence>
<dbReference type="GO" id="GO:0002161">
    <property type="term" value="F:aminoacyl-tRNA deacylase activity"/>
    <property type="evidence" value="ECO:0007669"/>
    <property type="project" value="InterPro"/>
</dbReference>
<evidence type="ECO:0000313" key="15">
    <source>
        <dbReference type="EMBL" id="MCA9302108.1"/>
    </source>
</evidence>
<dbReference type="FunFam" id="3.40.50.620:FF:000056">
    <property type="entry name" value="Leucine--tRNA ligase"/>
    <property type="match status" value="1"/>
</dbReference>
<gene>
    <name evidence="15" type="ORF">KDA10_01920</name>
</gene>
<evidence type="ECO:0000256" key="7">
    <source>
        <dbReference type="ARBA" id="ARBA00022917"/>
    </source>
</evidence>
<evidence type="ECO:0000256" key="3">
    <source>
        <dbReference type="ARBA" id="ARBA00022490"/>
    </source>
</evidence>
<comment type="caution">
    <text evidence="15">The sequence shown here is derived from an EMBL/GenBank/DDBJ whole genome shotgun (WGS) entry which is preliminary data.</text>
</comment>
<dbReference type="Pfam" id="PF13603">
    <property type="entry name" value="tRNA-synt_1_2"/>
    <property type="match status" value="1"/>
</dbReference>
<reference evidence="15" key="2">
    <citation type="journal article" date="2021" name="Microbiome">
        <title>Successional dynamics and alternative stable states in a saline activated sludge microbial community over 9 years.</title>
        <authorList>
            <person name="Wang Y."/>
            <person name="Ye J."/>
            <person name="Ju F."/>
            <person name="Liu L."/>
            <person name="Boyd J.A."/>
            <person name="Deng Y."/>
            <person name="Parks D.H."/>
            <person name="Jiang X."/>
            <person name="Yin X."/>
            <person name="Woodcroft B.J."/>
            <person name="Tyson G.W."/>
            <person name="Hugenholtz P."/>
            <person name="Polz M.F."/>
            <person name="Zhang T."/>
        </authorList>
    </citation>
    <scope>NUCLEOTIDE SEQUENCE</scope>
    <source>
        <strain evidence="15">HKST-UBA80</strain>
    </source>
</reference>
<feature type="domain" description="Aminoacyl-tRNA synthetase class Ia" evidence="12">
    <location>
        <begin position="13"/>
        <end position="223"/>
    </location>
</feature>
<dbReference type="Pfam" id="PF08264">
    <property type="entry name" value="Anticodon_1"/>
    <property type="match status" value="1"/>
</dbReference>
<dbReference type="PRINTS" id="PR00985">
    <property type="entry name" value="TRNASYNTHLEU"/>
</dbReference>
<dbReference type="CDD" id="cd00812">
    <property type="entry name" value="LeuRS_core"/>
    <property type="match status" value="1"/>
</dbReference>
<dbReference type="InterPro" id="IPR002300">
    <property type="entry name" value="aa-tRNA-synth_Ia"/>
</dbReference>
<evidence type="ECO:0000256" key="2">
    <source>
        <dbReference type="ARBA" id="ARBA00013164"/>
    </source>
</evidence>
<comment type="catalytic activity">
    <reaction evidence="9">
        <text>tRNA(Leu) + L-leucine + ATP = L-leucyl-tRNA(Leu) + AMP + diphosphate</text>
        <dbReference type="Rhea" id="RHEA:11688"/>
        <dbReference type="Rhea" id="RHEA-COMP:9613"/>
        <dbReference type="Rhea" id="RHEA-COMP:9622"/>
        <dbReference type="ChEBI" id="CHEBI:30616"/>
        <dbReference type="ChEBI" id="CHEBI:33019"/>
        <dbReference type="ChEBI" id="CHEBI:57427"/>
        <dbReference type="ChEBI" id="CHEBI:78442"/>
        <dbReference type="ChEBI" id="CHEBI:78494"/>
        <dbReference type="ChEBI" id="CHEBI:456215"/>
        <dbReference type="EC" id="6.1.1.4"/>
    </reaction>
</comment>
<dbReference type="PANTHER" id="PTHR43740">
    <property type="entry name" value="LEUCYL-TRNA SYNTHETASE"/>
    <property type="match status" value="1"/>
</dbReference>
<dbReference type="InterPro" id="IPR009008">
    <property type="entry name" value="Val/Leu/Ile-tRNA-synth_edit"/>
</dbReference>
<comment type="similarity">
    <text evidence="1 11">Belongs to the class-I aminoacyl-tRNA synthetase family.</text>
</comment>
<evidence type="ECO:0000256" key="10">
    <source>
        <dbReference type="NCBIfam" id="TIGR00396"/>
    </source>
</evidence>
<dbReference type="PANTHER" id="PTHR43740:SF2">
    <property type="entry name" value="LEUCINE--TRNA LIGASE, MITOCHONDRIAL"/>
    <property type="match status" value="1"/>
</dbReference>
<feature type="domain" description="Methionyl/Valyl/Leucyl/Isoleucyl-tRNA synthetase anticodon-binding" evidence="13">
    <location>
        <begin position="668"/>
        <end position="786"/>
    </location>
</feature>
<evidence type="ECO:0000313" key="16">
    <source>
        <dbReference type="Proteomes" id="UP000714817"/>
    </source>
</evidence>
<dbReference type="InterPro" id="IPR025709">
    <property type="entry name" value="Leu_tRNA-synth_edit"/>
</dbReference>
<keyword evidence="7 11" id="KW-0648">Protein biosynthesis</keyword>
<dbReference type="InterPro" id="IPR013155">
    <property type="entry name" value="M/V/L/I-tRNA-synth_anticd-bd"/>
</dbReference>
<keyword evidence="4 11" id="KW-0436">Ligase</keyword>
<dbReference type="NCBIfam" id="TIGR00396">
    <property type="entry name" value="leuS_bact"/>
    <property type="match status" value="1"/>
</dbReference>
<evidence type="ECO:0000256" key="1">
    <source>
        <dbReference type="ARBA" id="ARBA00005594"/>
    </source>
</evidence>
<keyword evidence="6 11" id="KW-0067">ATP-binding</keyword>
<dbReference type="GO" id="GO:0004823">
    <property type="term" value="F:leucine-tRNA ligase activity"/>
    <property type="evidence" value="ECO:0007669"/>
    <property type="project" value="UniProtKB-UniRule"/>
</dbReference>
<dbReference type="AlphaFoldDB" id="A0A955E226"/>
<dbReference type="GO" id="GO:0006429">
    <property type="term" value="P:leucyl-tRNA aminoacylation"/>
    <property type="evidence" value="ECO:0007669"/>
    <property type="project" value="UniProtKB-UniRule"/>
</dbReference>
<dbReference type="SUPFAM" id="SSF50677">
    <property type="entry name" value="ValRS/IleRS/LeuRS editing domain"/>
    <property type="match status" value="1"/>
</dbReference>
<dbReference type="Pfam" id="PF00133">
    <property type="entry name" value="tRNA-synt_1"/>
    <property type="match status" value="2"/>
</dbReference>
<dbReference type="InterPro" id="IPR002302">
    <property type="entry name" value="Leu-tRNA-ligase"/>
</dbReference>
<feature type="domain" description="Leucyl-tRNA synthetase editing" evidence="14">
    <location>
        <begin position="226"/>
        <end position="418"/>
    </location>
</feature>
<dbReference type="Proteomes" id="UP000714817">
    <property type="component" value="Unassembled WGS sequence"/>
</dbReference>
<dbReference type="GO" id="GO:0005524">
    <property type="term" value="F:ATP binding"/>
    <property type="evidence" value="ECO:0007669"/>
    <property type="project" value="UniProtKB-KW"/>
</dbReference>
<evidence type="ECO:0000259" key="12">
    <source>
        <dbReference type="Pfam" id="PF00133"/>
    </source>
</evidence>
<evidence type="ECO:0000256" key="6">
    <source>
        <dbReference type="ARBA" id="ARBA00022840"/>
    </source>
</evidence>
<evidence type="ECO:0000256" key="8">
    <source>
        <dbReference type="ARBA" id="ARBA00023146"/>
    </source>
</evidence>
<evidence type="ECO:0000259" key="14">
    <source>
        <dbReference type="Pfam" id="PF13603"/>
    </source>
</evidence>
<dbReference type="Gene3D" id="1.10.730.10">
    <property type="entry name" value="Isoleucyl-tRNA Synthetase, Domain 1"/>
    <property type="match status" value="1"/>
</dbReference>
<dbReference type="InterPro" id="IPR014729">
    <property type="entry name" value="Rossmann-like_a/b/a_fold"/>
</dbReference>
<dbReference type="SUPFAM" id="SSF47323">
    <property type="entry name" value="Anticodon-binding domain of a subclass of class I aminoacyl-tRNA synthetases"/>
    <property type="match status" value="1"/>
</dbReference>
<feature type="domain" description="Aminoacyl-tRNA synthetase class Ia" evidence="12">
    <location>
        <begin position="432"/>
        <end position="630"/>
    </location>
</feature>
<dbReference type="PROSITE" id="PS00178">
    <property type="entry name" value="AA_TRNA_LIGASE_I"/>
    <property type="match status" value="1"/>
</dbReference>
<reference evidence="15" key="1">
    <citation type="submission" date="2020-04" db="EMBL/GenBank/DDBJ databases">
        <authorList>
            <person name="Zhang T."/>
        </authorList>
    </citation>
    <scope>NUCLEOTIDE SEQUENCE</scope>
    <source>
        <strain evidence="15">HKST-UBA80</strain>
    </source>
</reference>
<dbReference type="GO" id="GO:0005829">
    <property type="term" value="C:cytosol"/>
    <property type="evidence" value="ECO:0007669"/>
    <property type="project" value="TreeGrafter"/>
</dbReference>
<keyword evidence="3" id="KW-0963">Cytoplasm</keyword>
<dbReference type="Gene3D" id="3.40.50.620">
    <property type="entry name" value="HUPs"/>
    <property type="match status" value="2"/>
</dbReference>
<evidence type="ECO:0000259" key="13">
    <source>
        <dbReference type="Pfam" id="PF08264"/>
    </source>
</evidence>
<dbReference type="EC" id="6.1.1.4" evidence="2 10"/>
<accession>A0A955E226</accession>
<dbReference type="EMBL" id="JAGQNY010000006">
    <property type="protein sequence ID" value="MCA9302108.1"/>
    <property type="molecule type" value="Genomic_DNA"/>
</dbReference>
<evidence type="ECO:0000256" key="9">
    <source>
        <dbReference type="ARBA" id="ARBA00047469"/>
    </source>
</evidence>
<protein>
    <recommendedName>
        <fullName evidence="2 10">Leucine--tRNA ligase</fullName>
        <ecNumber evidence="2 10">6.1.1.4</ecNumber>
    </recommendedName>
</protein>
<organism evidence="15 16">
    <name type="scientific">candidate division WWE3 bacterium</name>
    <dbReference type="NCBI Taxonomy" id="2053526"/>
    <lineage>
        <taxon>Bacteria</taxon>
        <taxon>Katanobacteria</taxon>
    </lineage>
</organism>